<dbReference type="Pfam" id="PF13385">
    <property type="entry name" value="Laminin_G_3"/>
    <property type="match status" value="1"/>
</dbReference>
<keyword evidence="3" id="KW-0677">Repeat</keyword>
<evidence type="ECO:0000313" key="10">
    <source>
        <dbReference type="EMBL" id="RWS10906.1"/>
    </source>
</evidence>
<sequence>MDEKAANIGERNEEIEKMSAGIEMKQEDDVKLGLLCAKLMRDECESEGEQRKEEIMKQLISLFVCDDLRRIKDEKLLQTFFHMHIRLLPIDCTVEILSILIAVIKKSLINLDSFKGLLHPTLLLLKQITSSTANNNNNNCKLNEKRRLASHFLKQLTHSLIAYSVERNELQLLLQMIEEEESEEQQKESEEDEEDLLSIVRKVNLSACSSASSYFSFPGLKGSAMALPPFSHRFPSSSGFTFLTWFRIEQCATNSSPYLFSFKTDTGIGYSAHFIGNCLILTSMKLKGKGYQHCIQYQFNENQFYHLAICYCCNKWRRNASEIRVYINGELKGKTEQNWFISLQQNQQLNKCFIGGSSEYATNENHLFCGQIASLYIFNESLTPNQICAIHRLGANYKGMYQHVNENILDTHLPPTIKLRRVSTVLQVLHSLKYYYYVEREGDESDIKEKKRPTKRELITIRSYLLLFIKQLILKGGGIHSDELEAILNYLSVMNQDENIADVACLLHCLMIEHPASMIPAFDQKQGMKTIFKLMRSENEEIRIQSLKLLSCFLSRSTLKRKQDAMTPYNLFMLITEILMKFTPISLQTYFTLFEILTESELSETSAEAREDELISAAYDEDLEEDICDHEQVPSETHDSNTTRSNEMQRRIENPMILKVIATLLINGKKSDFNEENRIKKLFVSDLFRLLRGNQRENRRLVLQMSVWQNWLISLIDAKNPNAFIKSKILAIFKLLLYHAIKYEYGGWRVWIDSLAIIHAKDSYDLFDQQFYTANNNAVKQQQQKQRQQQQHQEQKEQENKQINELPVNDVNTVNGEVKQGPETQKEEKKEMEKTIEHDQAETSDMSCPKDDEDNNSVDGEDEADDDKTDLAPTRRFRKINLENDKREEQEEQETQQEQQTEQEQSSTNVEHSLVIENEGKEEKEKREDKESMNKEEEEVKEKAIPAFRIPEFRWSSLHLRLLNDLLFCIESDLNLWKNSMILSDDQGSKKDSSDEQREHQRTDQQQNSEENQIYIINAIHLVSQLSDNIIIAVGGLLPLLAYATGGQQQQQQQREQQQMNEKREQRERENNEGLSEMEANSLLYRLVNLVDVLCFACTQISFIELEAEKNMSSGGILRQCLRLICTVAVKNCLRKEAKRKAIKRKKQHGRKQQRRITATKTALSLKGGRSNKSTQLCVNEDDDDFSDDHFLPPIKDPRKLLEDIDVNRLRAVIYRDSDSDTKQSQFLALATLYFISVLMVSKYRDIIEPKDDHHAPNEEDDDEYDDDEDDEDEDEADEEEEELSAKLEKSLSSVCVILREIITDFSSFLSKTLLGSHGQELLTKEALKTFRNASSIELVMLLCSQEWQNSLQKNAGLAFIELINEGRLLSHSMKDHIVRVAMEAEFILNRLRADDVTKHEKFFQQSLELFASRRNEEQMIHSLILSAKKRDQIVFQRFKQNLEKYKHKNDANKKMRLDSWEDDSRRKRRFILDTIHDQSSSSYSSNKKHKTVDVAEKNQQQQTTYNVISTTTTTTTTTTAASNDEEDFLFDEFDDKLNSSNSANELSGNVLFTIDCYLIWLTFEIEGVLQITGNELMFEAKENKKLEEIDQNLQRYCHFLNTKINISEVRAIFSRKYFLQQNAIEIFLSQRTSILFAFGDYEQVKKVIKMLPPVGIGIKYGIEQSRSSSLMTPRELFKSSNMTLKWMKREISNFEYLMFLNTIAGRNYQDLNQYPIFPWVLTNYDSNELDLNDAKNYRDLSKPIGALNPNKASLYSTKFEEQKYHYAKTYSTQANVINYLIRLKPFTFLSDNEQISKPFKSMKELFSVALKETEEETRELIPEFFYLPELFTGLDESASTQCELPAYAKSFHHFVRLHRLALESDLVSCSLHQWIDLVFGFKQKGPEAIRAQNLFHFLSYENSFDQNQVKSVENYKEKLMLYGQIPSQLTIEPHPPRNSTLHVTPLIFNPIQDEVVQLIKFPFNASIQFISSINSLNSSQIITINSAQQFHLHKWNSKDTSSPFQLDASLFANENELIAQQQINETFSDQHSYLITIDCKHLIVAPFYDNSFRVFSTENSKLTQVIYGHNDLVTCLSRSEYNVNGDFFIVSASRDSSILLWVWNQMKSKIEGNIYNFNQCYVLPKLIISGHFHRIYSLIISSELGLIISSSINVILIHTTNEGDLISSIHVKENEDDADYIITNIVLSRELAFIVGVAKSQTANHASFLFSYNLRGQLIQKVEMKENSVSAENQLLIVTRDGEYLILNETNNVIKIVKSFDLSPLYVLNTKDSIRALSLIDYKYLLVGTENGKLIVYNIDFNRWQYLTNRKMDNRIHCNRINMSKFYAFDDKRRQLTYVDRSGILITRPSATSVHCYYRAFDRNGKSDSKLRYGDAKVLPKQLDLVAERIQFVLVKCYKNSKVVYRNTHSFPSNVARMKNSNIEATELEQVPVIILVIESLSRLNFIRSLPRTRRAFESLSSDFFYFEGITKIADNSFPNMVPLLTGLRPYHKEFPPYVNATSGPYDKLPFIWKSFEAKGYHTAFIEDHPKFTLFNYLAKGFESPPVHWYPRPFWLQIYKELGAKQHSYCYNNQPKVELFLLQVKQFLDQVHSSFFLYAFYIQVTHDDFNKAQMLDSHFANFIDEYREKLNSSLFILMGDHGNRYGAVLETNIGRIEERMPLLAMHLPRQLIERENSLSQFMRLNRQRLITWLDVHSTLLDLVHENHSPLVIEKPSAPSRHKFYSLWREEVPLSRTCRDALIPDNYCVCDNRKELEKNDTNVLKAAIAIVAAINKFLSKEKLCKQLTLYEIRSAFQILQISANTTTEENRFELVIKVKPSNGMFRAQVVQNVTANIFKQIGEISRINQYADQSRCIKSRFLRNFCFCF</sequence>
<dbReference type="InterPro" id="IPR000409">
    <property type="entry name" value="BEACH_dom"/>
</dbReference>
<dbReference type="CDD" id="cd06071">
    <property type="entry name" value="Beach"/>
    <property type="match status" value="1"/>
</dbReference>
<evidence type="ECO:0000313" key="9">
    <source>
        <dbReference type="EMBL" id="RWS10905.1"/>
    </source>
</evidence>
<dbReference type="SMART" id="SM00320">
    <property type="entry name" value="WD40"/>
    <property type="match status" value="3"/>
</dbReference>
<dbReference type="InterPro" id="IPR004245">
    <property type="entry name" value="DUF229"/>
</dbReference>
<dbReference type="InterPro" id="IPR050865">
    <property type="entry name" value="BEACH_Domain"/>
</dbReference>
<dbReference type="Gene3D" id="2.60.120.200">
    <property type="match status" value="1"/>
</dbReference>
<dbReference type="PANTHER" id="PTHR13743:SF162">
    <property type="entry name" value="NEUROBEACHIN"/>
    <property type="match status" value="1"/>
</dbReference>
<dbReference type="SUPFAM" id="SSF53649">
    <property type="entry name" value="Alkaline phosphatase-like"/>
    <property type="match status" value="1"/>
</dbReference>
<feature type="region of interest" description="Disordered" evidence="6">
    <location>
        <begin position="985"/>
        <end position="1009"/>
    </location>
</feature>
<dbReference type="Pfam" id="PF02138">
    <property type="entry name" value="Beach"/>
    <property type="match status" value="1"/>
</dbReference>
<name>A0A3S3P661_9ACAR</name>
<evidence type="ECO:0000256" key="5">
    <source>
        <dbReference type="SAM" id="Coils"/>
    </source>
</evidence>
<dbReference type="EMBL" id="NCKU01001923">
    <property type="protein sequence ID" value="RWS10906.1"/>
    <property type="molecule type" value="Genomic_DNA"/>
</dbReference>
<feature type="compositionally biased region" description="Basic and acidic residues" evidence="6">
    <location>
        <begin position="880"/>
        <end position="889"/>
    </location>
</feature>
<dbReference type="Pfam" id="PF20426">
    <property type="entry name" value="NBCH_WD40"/>
    <property type="match status" value="1"/>
</dbReference>
<dbReference type="Pfam" id="PF14844">
    <property type="entry name" value="PH_BEACH"/>
    <property type="match status" value="1"/>
</dbReference>
<dbReference type="CDD" id="cd16021">
    <property type="entry name" value="ALP_like"/>
    <property type="match status" value="1"/>
</dbReference>
<dbReference type="SUPFAM" id="SSF81837">
    <property type="entry name" value="BEACH domain"/>
    <property type="match status" value="1"/>
</dbReference>
<keyword evidence="4" id="KW-0472">Membrane</keyword>
<dbReference type="Proteomes" id="UP000285301">
    <property type="component" value="Unassembled WGS sequence"/>
</dbReference>
<dbReference type="InterPro" id="IPR036372">
    <property type="entry name" value="BEACH_dom_sf"/>
</dbReference>
<dbReference type="InterPro" id="IPR023362">
    <property type="entry name" value="PH-BEACH_dom"/>
</dbReference>
<dbReference type="InterPro" id="IPR046851">
    <property type="entry name" value="NBCH_WD40"/>
</dbReference>
<proteinExistence type="predicted"/>
<dbReference type="PROSITE" id="PS51783">
    <property type="entry name" value="PH_BEACH"/>
    <property type="match status" value="1"/>
</dbReference>
<feature type="domain" description="BEACH" evidence="7">
    <location>
        <begin position="1672"/>
        <end position="1938"/>
    </location>
</feature>
<evidence type="ECO:0000256" key="1">
    <source>
        <dbReference type="ARBA" id="ARBA00004370"/>
    </source>
</evidence>
<dbReference type="SUPFAM" id="SSF49899">
    <property type="entry name" value="Concanavalin A-like lectins/glucanases"/>
    <property type="match status" value="1"/>
</dbReference>
<evidence type="ECO:0008006" key="14">
    <source>
        <dbReference type="Google" id="ProtNLM"/>
    </source>
</evidence>
<dbReference type="InterPro" id="IPR010508">
    <property type="entry name" value="NBEA-like_DUF1088"/>
</dbReference>
<feature type="compositionally biased region" description="Acidic residues" evidence="6">
    <location>
        <begin position="851"/>
        <end position="868"/>
    </location>
</feature>
<dbReference type="InterPro" id="IPR015943">
    <property type="entry name" value="WD40/YVTN_repeat-like_dom_sf"/>
</dbReference>
<dbReference type="EMBL" id="NCKU01001924">
    <property type="protein sequence ID" value="RWS10905.1"/>
    <property type="molecule type" value="Genomic_DNA"/>
</dbReference>
<feature type="compositionally biased region" description="Basic and acidic residues" evidence="6">
    <location>
        <begin position="1061"/>
        <end position="1072"/>
    </location>
</feature>
<dbReference type="Pfam" id="PF02995">
    <property type="entry name" value="DUF229"/>
    <property type="match status" value="1"/>
</dbReference>
<dbReference type="SMART" id="SM01026">
    <property type="entry name" value="Beach"/>
    <property type="match status" value="1"/>
</dbReference>
<dbReference type="SUPFAM" id="SSF50729">
    <property type="entry name" value="PH domain-like"/>
    <property type="match status" value="1"/>
</dbReference>
<dbReference type="EMBL" id="NCKU01001140">
    <property type="protein sequence ID" value="RWS12996.1"/>
    <property type="molecule type" value="Genomic_DNA"/>
</dbReference>
<feature type="region of interest" description="Disordered" evidence="6">
    <location>
        <begin position="1250"/>
        <end position="1287"/>
    </location>
</feature>
<dbReference type="GO" id="GO:0019901">
    <property type="term" value="F:protein kinase binding"/>
    <property type="evidence" value="ECO:0007669"/>
    <property type="project" value="TreeGrafter"/>
</dbReference>
<evidence type="ECO:0000259" key="7">
    <source>
        <dbReference type="PROSITE" id="PS50197"/>
    </source>
</evidence>
<feature type="compositionally biased region" description="Basic and acidic residues" evidence="6">
    <location>
        <begin position="824"/>
        <end position="841"/>
    </location>
</feature>
<dbReference type="InterPro" id="IPR031570">
    <property type="entry name" value="NBEA/BDCP_DUF4704"/>
</dbReference>
<evidence type="ECO:0000256" key="2">
    <source>
        <dbReference type="ARBA" id="ARBA00022574"/>
    </source>
</evidence>
<keyword evidence="2" id="KW-0853">WD repeat</keyword>
<dbReference type="Gene3D" id="1.10.1540.10">
    <property type="entry name" value="BEACH domain"/>
    <property type="match status" value="1"/>
</dbReference>
<feature type="region of interest" description="Disordered" evidence="6">
    <location>
        <begin position="1049"/>
        <end position="1075"/>
    </location>
</feature>
<dbReference type="Gene3D" id="3.40.720.10">
    <property type="entry name" value="Alkaline Phosphatase, subunit A"/>
    <property type="match status" value="1"/>
</dbReference>
<accession>A0A3S3P661</accession>
<dbReference type="InterPro" id="IPR017850">
    <property type="entry name" value="Alkaline_phosphatase_core_sf"/>
</dbReference>
<feature type="coiled-coil region" evidence="5">
    <location>
        <begin position="163"/>
        <end position="194"/>
    </location>
</feature>
<evidence type="ECO:0000256" key="3">
    <source>
        <dbReference type="ARBA" id="ARBA00022737"/>
    </source>
</evidence>
<feature type="compositionally biased region" description="Basic and acidic residues" evidence="6">
    <location>
        <begin position="793"/>
        <end position="802"/>
    </location>
</feature>
<feature type="compositionally biased region" description="Basic and acidic residues" evidence="6">
    <location>
        <begin position="918"/>
        <end position="942"/>
    </location>
</feature>
<feature type="compositionally biased region" description="Acidic residues" evidence="6">
    <location>
        <begin position="1259"/>
        <end position="1283"/>
    </location>
</feature>
<dbReference type="InterPro" id="IPR011993">
    <property type="entry name" value="PH-like_dom_sf"/>
</dbReference>
<dbReference type="Gene3D" id="2.130.10.10">
    <property type="entry name" value="YVTN repeat-like/Quinoprotein amine dehydrogenase"/>
    <property type="match status" value="1"/>
</dbReference>
<evidence type="ECO:0000256" key="6">
    <source>
        <dbReference type="SAM" id="MobiDB-lite"/>
    </source>
</evidence>
<gene>
    <name evidence="12" type="ORF">B4U79_03397</name>
    <name evidence="11" type="ORF">B4U79_06864</name>
    <name evidence="9" type="ORF">B4U79_13235</name>
    <name evidence="10" type="ORF">B4U79_14378</name>
</gene>
<feature type="compositionally biased region" description="Basic and acidic residues" evidence="6">
    <location>
        <begin position="987"/>
        <end position="1003"/>
    </location>
</feature>
<comment type="caution">
    <text evidence="12">The sequence shown here is derived from an EMBL/GenBank/DDBJ whole genome shotgun (WGS) entry which is preliminary data.</text>
</comment>
<dbReference type="FunFam" id="3.40.720.10:FF:000017">
    <property type="entry name" value="Predicted protein"/>
    <property type="match status" value="1"/>
</dbReference>
<keyword evidence="13" id="KW-1185">Reference proteome</keyword>
<evidence type="ECO:0000313" key="11">
    <source>
        <dbReference type="EMBL" id="RWS12996.1"/>
    </source>
</evidence>
<keyword evidence="5" id="KW-0175">Coiled coil</keyword>
<reference evidence="12" key="2">
    <citation type="submission" date="2018-11" db="EMBL/GenBank/DDBJ databases">
        <title>Trombidioid mite genomics.</title>
        <authorList>
            <person name="Dong X."/>
        </authorList>
    </citation>
    <scope>NUCLEOTIDE SEQUENCE</scope>
    <source>
        <strain evidence="12">UoL-WK</strain>
    </source>
</reference>
<dbReference type="Gene3D" id="2.30.29.30">
    <property type="entry name" value="Pleckstrin-homology domain (PH domain)/Phosphotyrosine-binding domain (PTB)"/>
    <property type="match status" value="1"/>
</dbReference>
<dbReference type="Pfam" id="PF06469">
    <property type="entry name" value="DUF1088"/>
    <property type="match status" value="1"/>
</dbReference>
<feature type="compositionally biased region" description="Low complexity" evidence="6">
    <location>
        <begin position="1049"/>
        <end position="1060"/>
    </location>
</feature>
<feature type="compositionally biased region" description="Low complexity" evidence="6">
    <location>
        <begin position="896"/>
        <end position="905"/>
    </location>
</feature>
<evidence type="ECO:0000313" key="13">
    <source>
        <dbReference type="Proteomes" id="UP000285301"/>
    </source>
</evidence>
<feature type="compositionally biased region" description="Low complexity" evidence="6">
    <location>
        <begin position="780"/>
        <end position="792"/>
    </location>
</feature>
<evidence type="ECO:0000313" key="12">
    <source>
        <dbReference type="EMBL" id="RWS13005.1"/>
    </source>
</evidence>
<dbReference type="EMBL" id="NCKU01001138">
    <property type="protein sequence ID" value="RWS13005.1"/>
    <property type="molecule type" value="Genomic_DNA"/>
</dbReference>
<dbReference type="SUPFAM" id="SSF50978">
    <property type="entry name" value="WD40 repeat-like"/>
    <property type="match status" value="1"/>
</dbReference>
<protein>
    <recommendedName>
        <fullName evidence="14">Neurobeachin-like protein</fullName>
    </recommendedName>
</protein>
<dbReference type="PROSITE" id="PS50197">
    <property type="entry name" value="BEACH"/>
    <property type="match status" value="1"/>
</dbReference>
<dbReference type="GO" id="GO:0005829">
    <property type="term" value="C:cytosol"/>
    <property type="evidence" value="ECO:0007669"/>
    <property type="project" value="TreeGrafter"/>
</dbReference>
<comment type="subcellular location">
    <subcellularLocation>
        <location evidence="1">Membrane</location>
    </subcellularLocation>
</comment>
<organism evidence="12 13">
    <name type="scientific">Dinothrombium tinctorium</name>
    <dbReference type="NCBI Taxonomy" id="1965070"/>
    <lineage>
        <taxon>Eukaryota</taxon>
        <taxon>Metazoa</taxon>
        <taxon>Ecdysozoa</taxon>
        <taxon>Arthropoda</taxon>
        <taxon>Chelicerata</taxon>
        <taxon>Arachnida</taxon>
        <taxon>Acari</taxon>
        <taxon>Acariformes</taxon>
        <taxon>Trombidiformes</taxon>
        <taxon>Prostigmata</taxon>
        <taxon>Anystina</taxon>
        <taxon>Parasitengona</taxon>
        <taxon>Trombidioidea</taxon>
        <taxon>Trombidiidae</taxon>
        <taxon>Dinothrombium</taxon>
    </lineage>
</organism>
<evidence type="ECO:0000259" key="8">
    <source>
        <dbReference type="PROSITE" id="PS51783"/>
    </source>
</evidence>
<dbReference type="Pfam" id="PF15787">
    <property type="entry name" value="DUF4704"/>
    <property type="match status" value="1"/>
</dbReference>
<dbReference type="InterPro" id="IPR001680">
    <property type="entry name" value="WD40_rpt"/>
</dbReference>
<dbReference type="GO" id="GO:0016020">
    <property type="term" value="C:membrane"/>
    <property type="evidence" value="ECO:0007669"/>
    <property type="project" value="UniProtKB-SubCell"/>
</dbReference>
<dbReference type="InterPro" id="IPR036322">
    <property type="entry name" value="WD40_repeat_dom_sf"/>
</dbReference>
<dbReference type="OrthoDB" id="26681at2759"/>
<feature type="region of interest" description="Disordered" evidence="6">
    <location>
        <begin position="778"/>
        <end position="942"/>
    </location>
</feature>
<feature type="domain" description="BEACH-type PH" evidence="8">
    <location>
        <begin position="1546"/>
        <end position="1653"/>
    </location>
</feature>
<reference evidence="12 13" key="1">
    <citation type="journal article" date="2018" name="Gigascience">
        <title>Genomes of trombidid mites reveal novel predicted allergens and laterally-transferred genes associated with secondary metabolism.</title>
        <authorList>
            <person name="Dong X."/>
            <person name="Chaisiri K."/>
            <person name="Xia D."/>
            <person name="Armstrong S.D."/>
            <person name="Fang Y."/>
            <person name="Donnelly M.J."/>
            <person name="Kadowaki T."/>
            <person name="McGarry J.W."/>
            <person name="Darby A.C."/>
            <person name="Makepeace B.L."/>
        </authorList>
    </citation>
    <scope>NUCLEOTIDE SEQUENCE [LARGE SCALE GENOMIC DNA]</scope>
    <source>
        <strain evidence="12">UoL-WK</strain>
    </source>
</reference>
<dbReference type="PANTHER" id="PTHR13743">
    <property type="entry name" value="BEIGE/BEACH-RELATED"/>
    <property type="match status" value="1"/>
</dbReference>
<evidence type="ECO:0000256" key="4">
    <source>
        <dbReference type="ARBA" id="ARBA00023136"/>
    </source>
</evidence>
<dbReference type="InterPro" id="IPR013320">
    <property type="entry name" value="ConA-like_dom_sf"/>
</dbReference>
<dbReference type="STRING" id="1965070.A0A3S3P661"/>
<dbReference type="GO" id="GO:0008104">
    <property type="term" value="P:intracellular protein localization"/>
    <property type="evidence" value="ECO:0007669"/>
    <property type="project" value="TreeGrafter"/>
</dbReference>